<dbReference type="STRING" id="908809.ABG79_01564"/>
<feature type="coiled-coil region" evidence="2">
    <location>
        <begin position="48"/>
        <end position="75"/>
    </location>
</feature>
<evidence type="ECO:0000256" key="3">
    <source>
        <dbReference type="SAM" id="Phobius"/>
    </source>
</evidence>
<dbReference type="PANTHER" id="PTHR37313:SF2">
    <property type="entry name" value="UPF0749 PROTEIN YLXX"/>
    <property type="match status" value="1"/>
</dbReference>
<comment type="similarity">
    <text evidence="1">Belongs to the UPF0749 family.</text>
</comment>
<dbReference type="RefSeq" id="WP_057978821.1">
    <property type="nucleotide sequence ID" value="NZ_LKHP01000008.1"/>
</dbReference>
<dbReference type="PANTHER" id="PTHR37313">
    <property type="entry name" value="UPF0749 PROTEIN RV1825"/>
    <property type="match status" value="1"/>
</dbReference>
<keyword evidence="3" id="KW-0812">Transmembrane</keyword>
<dbReference type="EMBL" id="LKHP01000008">
    <property type="protein sequence ID" value="KRQ86581.1"/>
    <property type="molecule type" value="Genomic_DNA"/>
</dbReference>
<comment type="caution">
    <text evidence="4">The sequence shown here is derived from an EMBL/GenBank/DDBJ whole genome shotgun (WGS) entry which is preliminary data.</text>
</comment>
<proteinExistence type="inferred from homology"/>
<dbReference type="OrthoDB" id="9776196at2"/>
<keyword evidence="5" id="KW-1185">Reference proteome</keyword>
<keyword evidence="3" id="KW-1133">Transmembrane helix</keyword>
<dbReference type="Gene3D" id="3.30.70.1880">
    <property type="entry name" value="Protein of unknown function DUF881"/>
    <property type="match status" value="1"/>
</dbReference>
<reference evidence="4 5" key="1">
    <citation type="submission" date="2015-09" db="EMBL/GenBank/DDBJ databases">
        <title>Draft genome sequence of a Caloramator mitchellensis, a moderate thermophile from the Great Artesian Basin of Australia.</title>
        <authorList>
            <person name="Patel B.K."/>
        </authorList>
    </citation>
    <scope>NUCLEOTIDE SEQUENCE [LARGE SCALE GENOMIC DNA]</scope>
    <source>
        <strain evidence="4 5">VF08</strain>
    </source>
</reference>
<keyword evidence="2" id="KW-0175">Coiled coil</keyword>
<sequence>MKLDSKKFFLLFLGIICGVILTSFIISNPFTPSMILTYDQFQKKSIEVEQLKAQINTMIRDIDIYNKKLEEYNKNTKINDNVISTLKKELDYVKLFSGYDDVKGNGIRILIDDNHDYESSDDNILDYITHNSDILYVVFDLKNAGAEAISVNGKRIVSISEITCEGPIIKINGEYIVPPFEILAIGDPDALYYAMTMPESKIKELQFRQLYVKMTKEVNLYINGYKKNFAPRFAKISK</sequence>
<name>A0A0R3K0Y1_CALMK</name>
<dbReference type="InterPro" id="IPR010273">
    <property type="entry name" value="DUF881"/>
</dbReference>
<evidence type="ECO:0000256" key="1">
    <source>
        <dbReference type="ARBA" id="ARBA00009108"/>
    </source>
</evidence>
<dbReference type="AlphaFoldDB" id="A0A0R3K0Y1"/>
<evidence type="ECO:0008006" key="6">
    <source>
        <dbReference type="Google" id="ProtNLM"/>
    </source>
</evidence>
<feature type="transmembrane region" description="Helical" evidence="3">
    <location>
        <begin position="7"/>
        <end position="26"/>
    </location>
</feature>
<gene>
    <name evidence="4" type="ORF">ABG79_01564</name>
</gene>
<evidence type="ECO:0000313" key="5">
    <source>
        <dbReference type="Proteomes" id="UP000052015"/>
    </source>
</evidence>
<protein>
    <recommendedName>
        <fullName evidence="6">Division initiation protein</fullName>
    </recommendedName>
</protein>
<keyword evidence="3" id="KW-0472">Membrane</keyword>
<dbReference type="Pfam" id="PF05949">
    <property type="entry name" value="DUF881"/>
    <property type="match status" value="1"/>
</dbReference>
<evidence type="ECO:0000313" key="4">
    <source>
        <dbReference type="EMBL" id="KRQ86581.1"/>
    </source>
</evidence>
<accession>A0A0R3K0Y1</accession>
<organism evidence="4 5">
    <name type="scientific">Caloramator mitchellensis</name>
    <dbReference type="NCBI Taxonomy" id="908809"/>
    <lineage>
        <taxon>Bacteria</taxon>
        <taxon>Bacillati</taxon>
        <taxon>Bacillota</taxon>
        <taxon>Clostridia</taxon>
        <taxon>Eubacteriales</taxon>
        <taxon>Clostridiaceae</taxon>
        <taxon>Caloramator</taxon>
    </lineage>
</organism>
<evidence type="ECO:0000256" key="2">
    <source>
        <dbReference type="SAM" id="Coils"/>
    </source>
</evidence>
<dbReference type="Proteomes" id="UP000052015">
    <property type="component" value="Unassembled WGS sequence"/>
</dbReference>